<evidence type="ECO:0000313" key="2">
    <source>
        <dbReference type="EMBL" id="MBM3330834.1"/>
    </source>
</evidence>
<evidence type="ECO:0000313" key="3">
    <source>
        <dbReference type="Proteomes" id="UP000779900"/>
    </source>
</evidence>
<gene>
    <name evidence="2" type="ORF">FJY68_03150</name>
</gene>
<feature type="signal peptide" evidence="1">
    <location>
        <begin position="1"/>
        <end position="19"/>
    </location>
</feature>
<evidence type="ECO:0008006" key="4">
    <source>
        <dbReference type="Google" id="ProtNLM"/>
    </source>
</evidence>
<dbReference type="Proteomes" id="UP000779900">
    <property type="component" value="Unassembled WGS sequence"/>
</dbReference>
<accession>A0A937XG66</accession>
<protein>
    <recommendedName>
        <fullName evidence="4">YncE family protein</fullName>
    </recommendedName>
</protein>
<dbReference type="InterPro" id="IPR011048">
    <property type="entry name" value="Haem_d1_sf"/>
</dbReference>
<sequence>MKCAFVLLALGCLVTAVHAQWLEETVYLPDSLSVLPYPSCITYSPLSSKVYVSGGIDEYGSRRVGQDCWVVVIDGTTDQRVKRIAVPSAISALCYDSIDNKVYAINYWDSIVSVIDAASDSVVAEVQLPCDPNFGLCWNGARNKVYLELNVDSAVAVVDCSSDSVTGIIQTVYRASMLVCAAEYDRVYCGGKYMSEVAAVDCKADTVCARFPLTSYPMAMCYDTSGGRVFIGSGNEVLSVDASSDTIMATTPVSGIVALSYNSQRNRLYCARSYDSVYVLDATTLALVDRLQVSLFGAKSLWCDSPDDRLYCAGENDGDIVVIDCEDNRIVAVLTAGIAPVALYPNSQQGKVYSVNHGSDDLAVIVGDSVTTRVAVGSRPALSCFNPTRNKVYVTHGPSGLVSVIDGVTNQVLANIRAGYGAYALCYASGADKVYCPSQLEGRVTVIDCATDSVVARIPAGTLPTFISYSPVQNRIYCSNAAGPDPSVHVIDCATDSVRSKVVLPGPLQSQGYHGMADKLYCGFEDHSPHYSIRAIACGPDTIVDTVPGTRGGCWDILSSPLYNKVYCDIGQYGEIAVVDGAADTIVRTIDLPGFVSCWSGACFSQRHDRLYLALSANPGAMWVMDAKTDSIMELVRSSPVRDVCYNATNDKVYAAVASDSVDVWDCASGGYIAQIRVGRAPAYLIWNSVSNKVYALNHRSGNVSIIRDSGGGVEEAARYEVRRRRLATVVRRVLHVPTEQDPIPLSPAVLLDATGRRVQDLRSGGNDVRALPPGVYFLRQASGAERGAPSVTKVVIQR</sequence>
<organism evidence="2 3">
    <name type="scientific">candidate division WOR-3 bacterium</name>
    <dbReference type="NCBI Taxonomy" id="2052148"/>
    <lineage>
        <taxon>Bacteria</taxon>
        <taxon>Bacteria division WOR-3</taxon>
    </lineage>
</organism>
<dbReference type="SUPFAM" id="SSF50969">
    <property type="entry name" value="YVTN repeat-like/Quinoprotein amine dehydrogenase"/>
    <property type="match status" value="1"/>
</dbReference>
<feature type="chain" id="PRO_5037898707" description="YncE family protein" evidence="1">
    <location>
        <begin position="20"/>
        <end position="799"/>
    </location>
</feature>
<comment type="caution">
    <text evidence="2">The sequence shown here is derived from an EMBL/GenBank/DDBJ whole genome shotgun (WGS) entry which is preliminary data.</text>
</comment>
<dbReference type="AlphaFoldDB" id="A0A937XG66"/>
<dbReference type="PANTHER" id="PTHR47197">
    <property type="entry name" value="PROTEIN NIRF"/>
    <property type="match status" value="1"/>
</dbReference>
<dbReference type="NCBIfam" id="TIGR02276">
    <property type="entry name" value="beta_rpt_yvtn"/>
    <property type="match status" value="1"/>
</dbReference>
<dbReference type="InterPro" id="IPR015943">
    <property type="entry name" value="WD40/YVTN_repeat-like_dom_sf"/>
</dbReference>
<dbReference type="Gene3D" id="2.130.10.10">
    <property type="entry name" value="YVTN repeat-like/Quinoprotein amine dehydrogenase"/>
    <property type="match status" value="4"/>
</dbReference>
<dbReference type="EMBL" id="VGIR01000011">
    <property type="protein sequence ID" value="MBM3330834.1"/>
    <property type="molecule type" value="Genomic_DNA"/>
</dbReference>
<reference evidence="2" key="1">
    <citation type="submission" date="2019-03" db="EMBL/GenBank/DDBJ databases">
        <title>Lake Tanganyika Metagenome-Assembled Genomes (MAGs).</title>
        <authorList>
            <person name="Tran P."/>
        </authorList>
    </citation>
    <scope>NUCLEOTIDE SEQUENCE</scope>
    <source>
        <strain evidence="2">K_DeepCast_150m_m2_040</strain>
    </source>
</reference>
<dbReference type="InterPro" id="IPR011964">
    <property type="entry name" value="YVTN_b-propeller_repeat"/>
</dbReference>
<proteinExistence type="predicted"/>
<name>A0A937XG66_UNCW3</name>
<keyword evidence="1" id="KW-0732">Signal</keyword>
<dbReference type="InterPro" id="IPR051200">
    <property type="entry name" value="Host-pathogen_enzymatic-act"/>
</dbReference>
<evidence type="ECO:0000256" key="1">
    <source>
        <dbReference type="SAM" id="SignalP"/>
    </source>
</evidence>
<dbReference type="SUPFAM" id="SSF51004">
    <property type="entry name" value="C-terminal (heme d1) domain of cytochrome cd1-nitrite reductase"/>
    <property type="match status" value="2"/>
</dbReference>
<dbReference type="PANTHER" id="PTHR47197:SF3">
    <property type="entry name" value="DIHYDRO-HEME D1 DEHYDROGENASE"/>
    <property type="match status" value="1"/>
</dbReference>
<dbReference type="InterPro" id="IPR011044">
    <property type="entry name" value="Quino_amine_DH_bsu"/>
</dbReference>